<keyword evidence="5 13" id="KW-0831">Ubiquinone biosynthesis</keyword>
<dbReference type="NCBIfam" id="TIGR01474">
    <property type="entry name" value="ubiA_proteo"/>
    <property type="match status" value="1"/>
</dbReference>
<dbReference type="GO" id="GO:0005743">
    <property type="term" value="C:mitochondrial inner membrane"/>
    <property type="evidence" value="ECO:0007669"/>
    <property type="project" value="UniProtKB-SubCell"/>
</dbReference>
<feature type="transmembrane region" description="Helical" evidence="13">
    <location>
        <begin position="211"/>
        <end position="229"/>
    </location>
</feature>
<dbReference type="EMBL" id="CAJHNH020001936">
    <property type="protein sequence ID" value="CAG5125040.1"/>
    <property type="molecule type" value="Genomic_DNA"/>
</dbReference>
<feature type="transmembrane region" description="Helical" evidence="13">
    <location>
        <begin position="261"/>
        <end position="281"/>
    </location>
</feature>
<evidence type="ECO:0000256" key="1">
    <source>
        <dbReference type="ARBA" id="ARBA00001946"/>
    </source>
</evidence>
<keyword evidence="6 13" id="KW-0812">Transmembrane</keyword>
<evidence type="ECO:0000256" key="13">
    <source>
        <dbReference type="HAMAP-Rule" id="MF_03189"/>
    </source>
</evidence>
<dbReference type="InterPro" id="IPR039653">
    <property type="entry name" value="Prenyltransferase"/>
</dbReference>
<dbReference type="GO" id="GO:0006744">
    <property type="term" value="P:ubiquinone biosynthetic process"/>
    <property type="evidence" value="ECO:0007669"/>
    <property type="project" value="UniProtKB-UniRule"/>
</dbReference>
<dbReference type="PROSITE" id="PS00943">
    <property type="entry name" value="UBIA"/>
    <property type="match status" value="1"/>
</dbReference>
<dbReference type="PANTHER" id="PTHR11048">
    <property type="entry name" value="PRENYLTRANSFERASES"/>
    <property type="match status" value="1"/>
</dbReference>
<evidence type="ECO:0000256" key="10">
    <source>
        <dbReference type="ARBA" id="ARBA00049890"/>
    </source>
</evidence>
<evidence type="ECO:0000256" key="5">
    <source>
        <dbReference type="ARBA" id="ARBA00022688"/>
    </source>
</evidence>
<evidence type="ECO:0000256" key="7">
    <source>
        <dbReference type="ARBA" id="ARBA00022989"/>
    </source>
</evidence>
<dbReference type="EC" id="2.5.1.39" evidence="13"/>
<keyword evidence="13" id="KW-0999">Mitochondrion inner membrane</keyword>
<dbReference type="GO" id="GO:0008412">
    <property type="term" value="F:4-hydroxybenzoate polyprenyltransferase activity"/>
    <property type="evidence" value="ECO:0007669"/>
    <property type="project" value="UniProtKB-EC"/>
</dbReference>
<dbReference type="Proteomes" id="UP000678393">
    <property type="component" value="Unassembled WGS sequence"/>
</dbReference>
<dbReference type="InterPro" id="IPR044878">
    <property type="entry name" value="UbiA_sf"/>
</dbReference>
<comment type="catalytic activity">
    <reaction evidence="10">
        <text>all-trans-decaprenyl diphosphate + 4-hydroxybenzoate = 4-hydroxy-3-(all-trans-decaprenyl)benzoate + diphosphate</text>
        <dbReference type="Rhea" id="RHEA:44564"/>
        <dbReference type="ChEBI" id="CHEBI:17879"/>
        <dbReference type="ChEBI" id="CHEBI:33019"/>
        <dbReference type="ChEBI" id="CHEBI:60721"/>
        <dbReference type="ChEBI" id="CHEBI:84503"/>
        <dbReference type="EC" id="2.5.1.39"/>
    </reaction>
    <physiologicalReaction direction="left-to-right" evidence="10">
        <dbReference type="Rhea" id="RHEA:44565"/>
    </physiologicalReaction>
</comment>
<dbReference type="GO" id="GO:0008299">
    <property type="term" value="P:isoprenoid biosynthetic process"/>
    <property type="evidence" value="ECO:0007669"/>
    <property type="project" value="UniProtKB-UniRule"/>
</dbReference>
<reference evidence="15" key="1">
    <citation type="submission" date="2021-04" db="EMBL/GenBank/DDBJ databases">
        <authorList>
            <consortium name="Molecular Ecology Group"/>
        </authorList>
    </citation>
    <scope>NUCLEOTIDE SEQUENCE</scope>
</reference>
<dbReference type="Gene3D" id="1.10.357.140">
    <property type="entry name" value="UbiA prenyltransferase"/>
    <property type="match status" value="1"/>
</dbReference>
<comment type="caution">
    <text evidence="15">The sequence shown here is derived from an EMBL/GenBank/DDBJ whole genome shotgun (WGS) entry which is preliminary data.</text>
</comment>
<protein>
    <recommendedName>
        <fullName evidence="13">4-hydroxybenzoate polyprenyltransferase, mitochondrial</fullName>
        <shortName evidence="13">4-HB polyprenyltransferase</shortName>
        <ecNumber evidence="13">2.5.1.39</ecNumber>
    </recommendedName>
    <alternativeName>
        <fullName evidence="13">Para-hydroxybenzoate--polyprenyltransferase</fullName>
        <shortName evidence="13">PHB:PPT</shortName>
        <shortName evidence="13">PHB:polyprenyltransferase</shortName>
    </alternativeName>
</protein>
<dbReference type="Pfam" id="PF01040">
    <property type="entry name" value="UbiA"/>
    <property type="match status" value="1"/>
</dbReference>
<name>A0A8S3ZB63_9EUPU</name>
<feature type="transmembrane region" description="Helical" evidence="13">
    <location>
        <begin position="309"/>
        <end position="327"/>
    </location>
</feature>
<proteinExistence type="inferred from homology"/>
<dbReference type="OrthoDB" id="18170at2759"/>
<evidence type="ECO:0000256" key="9">
    <source>
        <dbReference type="ARBA" id="ARBA00023229"/>
    </source>
</evidence>
<comment type="pathway">
    <text evidence="13">Cofactor biosynthesis; ubiquinone biosynthesis.</text>
</comment>
<evidence type="ECO:0000313" key="15">
    <source>
        <dbReference type="EMBL" id="CAG5125040.1"/>
    </source>
</evidence>
<keyword evidence="16" id="KW-1185">Reference proteome</keyword>
<keyword evidence="8 13" id="KW-0472">Membrane</keyword>
<dbReference type="InterPro" id="IPR006370">
    <property type="entry name" value="HB_polyprenyltransferase-like"/>
</dbReference>
<feature type="transmembrane region" description="Helical" evidence="13">
    <location>
        <begin position="238"/>
        <end position="255"/>
    </location>
</feature>
<comment type="subcellular location">
    <subcellularLocation>
        <location evidence="2">Membrane</location>
        <topology evidence="2">Multi-pass membrane protein</topology>
    </subcellularLocation>
    <subcellularLocation>
        <location evidence="13">Mitochondrion inner membrane</location>
        <topology evidence="13">Multi-pass membrane protein</topology>
        <orientation evidence="13">Matrix side</orientation>
    </subcellularLocation>
</comment>
<evidence type="ECO:0000256" key="14">
    <source>
        <dbReference type="SAM" id="MobiDB-lite"/>
    </source>
</evidence>
<dbReference type="CDD" id="cd13959">
    <property type="entry name" value="PT_UbiA_COQ2"/>
    <property type="match status" value="1"/>
</dbReference>
<gene>
    <name evidence="15" type="ORF">CUNI_LOCUS10598</name>
</gene>
<keyword evidence="13" id="KW-0496">Mitochondrion</keyword>
<organism evidence="15 16">
    <name type="scientific">Candidula unifasciata</name>
    <dbReference type="NCBI Taxonomy" id="100452"/>
    <lineage>
        <taxon>Eukaryota</taxon>
        <taxon>Metazoa</taxon>
        <taxon>Spiralia</taxon>
        <taxon>Lophotrochozoa</taxon>
        <taxon>Mollusca</taxon>
        <taxon>Gastropoda</taxon>
        <taxon>Heterobranchia</taxon>
        <taxon>Euthyneura</taxon>
        <taxon>Panpulmonata</taxon>
        <taxon>Eupulmonata</taxon>
        <taxon>Stylommatophora</taxon>
        <taxon>Helicina</taxon>
        <taxon>Helicoidea</taxon>
        <taxon>Geomitridae</taxon>
        <taxon>Candidula</taxon>
    </lineage>
</organism>
<feature type="transmembrane region" description="Helical" evidence="13">
    <location>
        <begin position="366"/>
        <end position="384"/>
    </location>
</feature>
<accession>A0A8S3ZB63</accession>
<comment type="catalytic activity">
    <reaction evidence="11">
        <text>all-trans-nonaprenyl diphosphate + 4-hydroxybenzoate = 4-hydroxy-3-(all-trans-nonaprenyl)benzoate + diphosphate</text>
        <dbReference type="Rhea" id="RHEA:17709"/>
        <dbReference type="ChEBI" id="CHEBI:17879"/>
        <dbReference type="ChEBI" id="CHEBI:33019"/>
        <dbReference type="ChEBI" id="CHEBI:58391"/>
        <dbReference type="ChEBI" id="CHEBI:84502"/>
        <dbReference type="EC" id="2.5.1.39"/>
    </reaction>
    <physiologicalReaction direction="left-to-right" evidence="11">
        <dbReference type="Rhea" id="RHEA:17710"/>
    </physiologicalReaction>
</comment>
<keyword evidence="7 13" id="KW-1133">Transmembrane helix</keyword>
<keyword evidence="4 13" id="KW-0808">Transferase</keyword>
<evidence type="ECO:0000256" key="3">
    <source>
        <dbReference type="ARBA" id="ARBA00005985"/>
    </source>
</evidence>
<evidence type="ECO:0000256" key="8">
    <source>
        <dbReference type="ARBA" id="ARBA00023136"/>
    </source>
</evidence>
<evidence type="ECO:0000256" key="6">
    <source>
        <dbReference type="ARBA" id="ARBA00022692"/>
    </source>
</evidence>
<feature type="region of interest" description="Disordered" evidence="14">
    <location>
        <begin position="388"/>
        <end position="415"/>
    </location>
</feature>
<evidence type="ECO:0000313" key="16">
    <source>
        <dbReference type="Proteomes" id="UP000678393"/>
    </source>
</evidence>
<comment type="similarity">
    <text evidence="3 13">Belongs to the UbiA prenyltransferase family.</text>
</comment>
<sequence>MFELPALNCRFQMMSRHLKQLSGAAPYVFRRCFSTTLPPLAGYHHITASFLSSSQGGAKTANCSSDKHLLSHQNVLYRYKSQQGFSSFSPAKLILEASPASLQPYLRLIRFDKPIGTWLLYWPCTWSIALAAQPGCLPDLKMLALFGAGAFFMRGAGCIINDMWDKDYDSKVARTKTRPLAAGEITQFQALVCLSTQLSCALAVLLQLNTYSIILGAASLGIVIVYPLFKRITYWPQIILGFAFNYGALLGWSAVTGSVDWLVCLPLYCSSIMWTLVYDTIYAHQDKTDDMIVGVKSAAIFLGDRTKPCLSVFAAGMTGGLALTGYLCHMPWPYYLVVGGAAARIAYQLYTVDLNNPDDCGGAFRAQFYLGALVFAGIVVANLMRSPEQRESGQDGSPAVQLQSGQDGSPAEQLQ</sequence>
<comment type="function">
    <text evidence="13">Catalyzes the prenylation of para-hydroxybenzoate (PHB) with an all-trans polyprenyl group. Mediates the second step in the final reaction sequence of coenzyme Q (CoQ) biosynthesis, which is the condensation of the polyisoprenoid side chain with PHB, generating the first membrane-bound Q intermediate.</text>
</comment>
<evidence type="ECO:0000256" key="11">
    <source>
        <dbReference type="ARBA" id="ARBA00050454"/>
    </source>
</evidence>
<evidence type="ECO:0000256" key="4">
    <source>
        <dbReference type="ARBA" id="ARBA00022679"/>
    </source>
</evidence>
<dbReference type="AlphaFoldDB" id="A0A8S3ZB63"/>
<feature type="compositionally biased region" description="Polar residues" evidence="14">
    <location>
        <begin position="400"/>
        <end position="415"/>
    </location>
</feature>
<dbReference type="HAMAP" id="MF_01635">
    <property type="entry name" value="UbiA"/>
    <property type="match status" value="1"/>
</dbReference>
<dbReference type="InterPro" id="IPR030470">
    <property type="entry name" value="UbiA_prenylTrfase_CS"/>
</dbReference>
<dbReference type="InterPro" id="IPR000537">
    <property type="entry name" value="UbiA_prenyltransferase"/>
</dbReference>
<comment type="cofactor">
    <cofactor evidence="1 13">
        <name>Mg(2+)</name>
        <dbReference type="ChEBI" id="CHEBI:18420"/>
    </cofactor>
</comment>
<evidence type="ECO:0000256" key="2">
    <source>
        <dbReference type="ARBA" id="ARBA00004141"/>
    </source>
</evidence>
<keyword evidence="9 13" id="KW-0414">Isoprene biosynthesis</keyword>
<comment type="catalytic activity">
    <reaction evidence="12">
        <text>an all-trans-polyprenyl diphosphate + 4-hydroxybenzoate = a 4-hydroxy-3-(all-trans-polyprenyl)benzoate + diphosphate</text>
        <dbReference type="Rhea" id="RHEA:44504"/>
        <dbReference type="Rhea" id="RHEA-COMP:9514"/>
        <dbReference type="Rhea" id="RHEA-COMP:9564"/>
        <dbReference type="ChEBI" id="CHEBI:17879"/>
        <dbReference type="ChEBI" id="CHEBI:33019"/>
        <dbReference type="ChEBI" id="CHEBI:58914"/>
        <dbReference type="ChEBI" id="CHEBI:78396"/>
        <dbReference type="EC" id="2.5.1.39"/>
    </reaction>
    <physiologicalReaction direction="left-to-right" evidence="12">
        <dbReference type="Rhea" id="RHEA:44505"/>
    </physiologicalReaction>
</comment>
<evidence type="ECO:0000256" key="12">
    <source>
        <dbReference type="ARBA" id="ARBA00051182"/>
    </source>
</evidence>
<dbReference type="FunFam" id="1.10.357.140:FF:000003">
    <property type="entry name" value="4-hydroxybenzoate polyprenyltransferase, mitochondrial"/>
    <property type="match status" value="1"/>
</dbReference>
<dbReference type="PANTHER" id="PTHR11048:SF28">
    <property type="entry name" value="4-HYDROXYBENZOATE POLYPRENYLTRANSFERASE, MITOCHONDRIAL"/>
    <property type="match status" value="1"/>
</dbReference>